<reference evidence="3 4" key="1">
    <citation type="submission" date="2021-03" db="EMBL/GenBank/DDBJ databases">
        <title>Antimicrobial resistance genes in bacteria isolated from Japanese honey, and their potential for conferring macrolide and lincosamide resistance in the American foulbrood pathogen Paenibacillus larvae.</title>
        <authorList>
            <person name="Okamoto M."/>
            <person name="Kumagai M."/>
            <person name="Kanamori H."/>
            <person name="Takamatsu D."/>
        </authorList>
    </citation>
    <scope>NUCLEOTIDE SEQUENCE [LARGE SCALE GENOMIC DNA]</scope>
    <source>
        <strain evidence="3 4">J41TS12</strain>
    </source>
</reference>
<dbReference type="PANTHER" id="PTHR45947">
    <property type="entry name" value="SULFOQUINOVOSYL TRANSFERASE SQD2"/>
    <property type="match status" value="1"/>
</dbReference>
<dbReference type="Gene3D" id="3.40.50.2000">
    <property type="entry name" value="Glycogen Phosphorylase B"/>
    <property type="match status" value="2"/>
</dbReference>
<accession>A0A919XSD5</accession>
<dbReference type="GO" id="GO:0016758">
    <property type="term" value="F:hexosyltransferase activity"/>
    <property type="evidence" value="ECO:0007669"/>
    <property type="project" value="TreeGrafter"/>
</dbReference>
<dbReference type="PANTHER" id="PTHR45947:SF3">
    <property type="entry name" value="SULFOQUINOVOSYL TRANSFERASE SQD2"/>
    <property type="match status" value="1"/>
</dbReference>
<evidence type="ECO:0000313" key="3">
    <source>
        <dbReference type="EMBL" id="GIO35585.1"/>
    </source>
</evidence>
<dbReference type="AlphaFoldDB" id="A0A919XSD5"/>
<name>A0A919XSD5_9BACL</name>
<dbReference type="InterPro" id="IPR028098">
    <property type="entry name" value="Glyco_trans_4-like_N"/>
</dbReference>
<evidence type="ECO:0000259" key="1">
    <source>
        <dbReference type="Pfam" id="PF00534"/>
    </source>
</evidence>
<evidence type="ECO:0000313" key="4">
    <source>
        <dbReference type="Proteomes" id="UP000681162"/>
    </source>
</evidence>
<evidence type="ECO:0000259" key="2">
    <source>
        <dbReference type="Pfam" id="PF13439"/>
    </source>
</evidence>
<organism evidence="3 4">
    <name type="scientific">Paenibacillus antibioticophila</name>
    <dbReference type="NCBI Taxonomy" id="1274374"/>
    <lineage>
        <taxon>Bacteria</taxon>
        <taxon>Bacillati</taxon>
        <taxon>Bacillota</taxon>
        <taxon>Bacilli</taxon>
        <taxon>Bacillales</taxon>
        <taxon>Paenibacillaceae</taxon>
        <taxon>Paenibacillus</taxon>
    </lineage>
</organism>
<dbReference type="Proteomes" id="UP000681162">
    <property type="component" value="Unassembled WGS sequence"/>
</dbReference>
<sequence>MRIAVFSDTFVPQVNGVALTLKRWTEYLSARGDECKLFVPTEPEPVYEDLVFQLASIPFWAYPGYRFAIPNLLRIRQELSLFKPDIVHIATPFSVGLAGMSAAQKLQIPIVASYHTHFDQYLESYWFPFAHSWYWSYMKWFHRHCRAIFAPSQETIQLLQSNGLSNLELWSRGIDCDKFTPAKRSGLVRELYGIKEQYLLLYVGRLAPEKDLDVLLQLMHRLPERINSQVHWLVVGDGPMMEQGRREAPQNVTFTGYRSGEELAALYASSDVFVFPSASETFGNVVLEAAASGLPAIVADRGGVTEIVQHERTGLHAQAGNVESFLAALSDWFDEPDKWQRFGTEAREQAQARTWEKAMGPIYTRCQQIVKTEQNPEATRNGQLREEGESA</sequence>
<proteinExistence type="predicted"/>
<dbReference type="InterPro" id="IPR050194">
    <property type="entry name" value="Glycosyltransferase_grp1"/>
</dbReference>
<keyword evidence="4" id="KW-1185">Reference proteome</keyword>
<comment type="caution">
    <text evidence="3">The sequence shown here is derived from an EMBL/GenBank/DDBJ whole genome shotgun (WGS) entry which is preliminary data.</text>
</comment>
<dbReference type="CDD" id="cd03814">
    <property type="entry name" value="GT4-like"/>
    <property type="match status" value="1"/>
</dbReference>
<dbReference type="RefSeq" id="WP_212937985.1">
    <property type="nucleotide sequence ID" value="NZ_BORR01000001.1"/>
</dbReference>
<feature type="domain" description="Glycosyl transferase family 1" evidence="1">
    <location>
        <begin position="195"/>
        <end position="348"/>
    </location>
</feature>
<keyword evidence="3" id="KW-0808">Transferase</keyword>
<dbReference type="SUPFAM" id="SSF53756">
    <property type="entry name" value="UDP-Glycosyltransferase/glycogen phosphorylase"/>
    <property type="match status" value="1"/>
</dbReference>
<protein>
    <submittedName>
        <fullName evidence="3">Glycosyl transferase</fullName>
    </submittedName>
</protein>
<dbReference type="Pfam" id="PF13439">
    <property type="entry name" value="Glyco_transf_4"/>
    <property type="match status" value="1"/>
</dbReference>
<gene>
    <name evidence="3" type="ORF">J41TS12_04460</name>
</gene>
<dbReference type="EMBL" id="BORR01000001">
    <property type="protein sequence ID" value="GIO35585.1"/>
    <property type="molecule type" value="Genomic_DNA"/>
</dbReference>
<dbReference type="InterPro" id="IPR001296">
    <property type="entry name" value="Glyco_trans_1"/>
</dbReference>
<feature type="domain" description="Glycosyltransferase subfamily 4-like N-terminal" evidence="2">
    <location>
        <begin position="14"/>
        <end position="177"/>
    </location>
</feature>
<dbReference type="Pfam" id="PF00534">
    <property type="entry name" value="Glycos_transf_1"/>
    <property type="match status" value="1"/>
</dbReference>